<dbReference type="AlphaFoldDB" id="A0A974NHI9"/>
<accession>A0A974NHI9</accession>
<evidence type="ECO:0000313" key="2">
    <source>
        <dbReference type="EMBL" id="QQP86589.1"/>
    </source>
</evidence>
<keyword evidence="3" id="KW-1185">Reference proteome</keyword>
<sequence>MLIRLLSFYLMVFSVVAFSDEGTSQSNFPPPYTTDTTVTGQYYFAYEHFIKDAYITTPINGKFYFKIFSAQTPTHSAMTVQYYNEVDGVATFNPQGVGVYSSPHKNCNLYFFFKPPKLVIEQEKTCGMPAEFGIEARGIYTQLEPF</sequence>
<reference evidence="2 3" key="1">
    <citation type="submission" date="2021-01" db="EMBL/GenBank/DDBJ databases">
        <title>Entomomonas sp. F2A isolated from a house cricket (Acheta domesticus).</title>
        <authorList>
            <person name="Spergser J."/>
            <person name="Busse H.-J."/>
        </authorList>
    </citation>
    <scope>NUCLEOTIDE SEQUENCE [LARGE SCALE GENOMIC DNA]</scope>
    <source>
        <strain evidence="2 3">F2A</strain>
    </source>
</reference>
<name>A0A974NHI9_9GAMM</name>
<gene>
    <name evidence="2" type="ORF">JHT90_04950</name>
</gene>
<keyword evidence="1" id="KW-0732">Signal</keyword>
<feature type="signal peptide" evidence="1">
    <location>
        <begin position="1"/>
        <end position="19"/>
    </location>
</feature>
<feature type="chain" id="PRO_5036787404" evidence="1">
    <location>
        <begin position="20"/>
        <end position="146"/>
    </location>
</feature>
<dbReference type="Proteomes" id="UP000595278">
    <property type="component" value="Chromosome"/>
</dbReference>
<organism evidence="2 3">
    <name type="scientific">Entomomonas asaccharolytica</name>
    <dbReference type="NCBI Taxonomy" id="2785331"/>
    <lineage>
        <taxon>Bacteria</taxon>
        <taxon>Pseudomonadati</taxon>
        <taxon>Pseudomonadota</taxon>
        <taxon>Gammaproteobacteria</taxon>
        <taxon>Pseudomonadales</taxon>
        <taxon>Pseudomonadaceae</taxon>
        <taxon>Entomomonas</taxon>
    </lineage>
</organism>
<dbReference type="KEGG" id="eaz:JHT90_04950"/>
<evidence type="ECO:0000313" key="3">
    <source>
        <dbReference type="Proteomes" id="UP000595278"/>
    </source>
</evidence>
<proteinExistence type="predicted"/>
<evidence type="ECO:0000256" key="1">
    <source>
        <dbReference type="SAM" id="SignalP"/>
    </source>
</evidence>
<dbReference type="EMBL" id="CP067393">
    <property type="protein sequence ID" value="QQP86589.1"/>
    <property type="molecule type" value="Genomic_DNA"/>
</dbReference>
<dbReference type="RefSeq" id="WP_201094809.1">
    <property type="nucleotide sequence ID" value="NZ_CP067393.1"/>
</dbReference>
<protein>
    <submittedName>
        <fullName evidence="2">Uncharacterized protein</fullName>
    </submittedName>
</protein>